<evidence type="ECO:0000313" key="8">
    <source>
        <dbReference type="EMBL" id="UPV73641.1"/>
    </source>
</evidence>
<dbReference type="GeneID" id="72186327"/>
<keyword evidence="3 6" id="KW-1133">Transmembrane helix</keyword>
<name>A0A8U0HS53_9EURY</name>
<feature type="transmembrane region" description="Helical" evidence="6">
    <location>
        <begin position="6"/>
        <end position="23"/>
    </location>
</feature>
<accession>A0A8U0HS53</accession>
<evidence type="ECO:0000256" key="5">
    <source>
        <dbReference type="SAM" id="MobiDB-lite"/>
    </source>
</evidence>
<dbReference type="GO" id="GO:0005886">
    <property type="term" value="C:plasma membrane"/>
    <property type="evidence" value="ECO:0007669"/>
    <property type="project" value="TreeGrafter"/>
</dbReference>
<keyword evidence="2 6" id="KW-0812">Transmembrane</keyword>
<feature type="transmembrane region" description="Helical" evidence="6">
    <location>
        <begin position="30"/>
        <end position="50"/>
    </location>
</feature>
<dbReference type="KEGG" id="halx:M0R89_13970"/>
<evidence type="ECO:0000256" key="6">
    <source>
        <dbReference type="SAM" id="Phobius"/>
    </source>
</evidence>
<dbReference type="InterPro" id="IPR004481">
    <property type="entry name" value="K/Na/Ca-exchanger"/>
</dbReference>
<reference evidence="8 9" key="1">
    <citation type="submission" date="2022-04" db="EMBL/GenBank/DDBJ databases">
        <title>Diverse halophilic archaea isolated from saline environments.</title>
        <authorList>
            <person name="Cui H.-L."/>
        </authorList>
    </citation>
    <scope>NUCLEOTIDE SEQUENCE [LARGE SCALE GENOMIC DNA]</scope>
    <source>
        <strain evidence="8 9">XZYJT49</strain>
    </source>
</reference>
<proteinExistence type="predicted"/>
<gene>
    <name evidence="8" type="ORF">M0R89_13970</name>
</gene>
<evidence type="ECO:0000256" key="1">
    <source>
        <dbReference type="ARBA" id="ARBA00004141"/>
    </source>
</evidence>
<dbReference type="InterPro" id="IPR044880">
    <property type="entry name" value="NCX_ion-bd_dom_sf"/>
</dbReference>
<dbReference type="Gene3D" id="1.20.1420.30">
    <property type="entry name" value="NCX, central ion-binding region"/>
    <property type="match status" value="2"/>
</dbReference>
<dbReference type="GO" id="GO:0008273">
    <property type="term" value="F:calcium, potassium:sodium antiporter activity"/>
    <property type="evidence" value="ECO:0007669"/>
    <property type="project" value="TreeGrafter"/>
</dbReference>
<feature type="domain" description="Sodium/calcium exchanger membrane region" evidence="7">
    <location>
        <begin position="9"/>
        <end position="144"/>
    </location>
</feature>
<dbReference type="AlphaFoldDB" id="A0A8U0HS53"/>
<feature type="transmembrane region" description="Helical" evidence="6">
    <location>
        <begin position="219"/>
        <end position="240"/>
    </location>
</feature>
<sequence length="330" mass="34359">MVVSTLIPVVVFLVGIGLVVWSVEEFVEHVAEAAVDLGVSTFLLTVVLAGTDLENAVLGVAAAAGDLPDVALGTVFGEALFILGAAVGLAGVLVPFEESTPREYLALTALSPALLALLSVDGRLSRLDGAVLLVAFAPLLWVVYRLESSRSTRFLEAEDAEEIEDEAAADGDDSGDGDAEEDERELAEIGVVLLAIVGMTAGSELAVMGARDILDAFDLVGLAFGATVMSFIASLEELLLTVEPVRDGRPAVGIGNVVGSMLFFVTANAGVVAVVRPLDLSATVFAVHWPFFLVALALVLAFLFRGVVGRAEGALLLAVYAGYWVANYLP</sequence>
<evidence type="ECO:0000259" key="7">
    <source>
        <dbReference type="Pfam" id="PF01699"/>
    </source>
</evidence>
<dbReference type="GO" id="GO:0006874">
    <property type="term" value="P:intracellular calcium ion homeostasis"/>
    <property type="evidence" value="ECO:0007669"/>
    <property type="project" value="TreeGrafter"/>
</dbReference>
<dbReference type="PANTHER" id="PTHR10846:SF8">
    <property type="entry name" value="INNER MEMBRANE PROTEIN YRBG"/>
    <property type="match status" value="1"/>
</dbReference>
<feature type="transmembrane region" description="Helical" evidence="6">
    <location>
        <begin position="252"/>
        <end position="275"/>
    </location>
</feature>
<evidence type="ECO:0000256" key="2">
    <source>
        <dbReference type="ARBA" id="ARBA00022692"/>
    </source>
</evidence>
<feature type="transmembrane region" description="Helical" evidence="6">
    <location>
        <begin position="287"/>
        <end position="304"/>
    </location>
</feature>
<dbReference type="EMBL" id="CP096659">
    <property type="protein sequence ID" value="UPV73641.1"/>
    <property type="molecule type" value="Genomic_DNA"/>
</dbReference>
<protein>
    <submittedName>
        <fullName evidence="8">Sodium:calcium antiporter</fullName>
    </submittedName>
</protein>
<dbReference type="Proteomes" id="UP000830729">
    <property type="component" value="Chromosome"/>
</dbReference>
<dbReference type="PANTHER" id="PTHR10846">
    <property type="entry name" value="SODIUM/POTASSIUM/CALCIUM EXCHANGER"/>
    <property type="match status" value="1"/>
</dbReference>
<evidence type="ECO:0000256" key="4">
    <source>
        <dbReference type="ARBA" id="ARBA00023136"/>
    </source>
</evidence>
<keyword evidence="4 6" id="KW-0472">Membrane</keyword>
<feature type="domain" description="Sodium/calcium exchanger membrane region" evidence="7">
    <location>
        <begin position="189"/>
        <end position="328"/>
    </location>
</feature>
<comment type="subcellular location">
    <subcellularLocation>
        <location evidence="1">Membrane</location>
        <topology evidence="1">Multi-pass membrane protein</topology>
    </subcellularLocation>
</comment>
<feature type="transmembrane region" description="Helical" evidence="6">
    <location>
        <begin position="70"/>
        <end position="92"/>
    </location>
</feature>
<dbReference type="InterPro" id="IPR004837">
    <property type="entry name" value="NaCa_Exmemb"/>
</dbReference>
<dbReference type="Pfam" id="PF01699">
    <property type="entry name" value="Na_Ca_ex"/>
    <property type="match status" value="2"/>
</dbReference>
<dbReference type="GO" id="GO:0005262">
    <property type="term" value="F:calcium channel activity"/>
    <property type="evidence" value="ECO:0007669"/>
    <property type="project" value="TreeGrafter"/>
</dbReference>
<organism evidence="8 9">
    <name type="scientific">Halorussus limi</name>
    <dbReference type="NCBI Taxonomy" id="2938695"/>
    <lineage>
        <taxon>Archaea</taxon>
        <taxon>Methanobacteriati</taxon>
        <taxon>Methanobacteriota</taxon>
        <taxon>Stenosarchaea group</taxon>
        <taxon>Halobacteria</taxon>
        <taxon>Halobacteriales</taxon>
        <taxon>Haladaptataceae</taxon>
        <taxon>Halorussus</taxon>
    </lineage>
</organism>
<feature type="transmembrane region" description="Helical" evidence="6">
    <location>
        <begin position="189"/>
        <end position="207"/>
    </location>
</feature>
<dbReference type="RefSeq" id="WP_248649693.1">
    <property type="nucleotide sequence ID" value="NZ_CP096659.1"/>
</dbReference>
<evidence type="ECO:0000313" key="9">
    <source>
        <dbReference type="Proteomes" id="UP000830729"/>
    </source>
</evidence>
<feature type="region of interest" description="Disordered" evidence="5">
    <location>
        <begin position="158"/>
        <end position="181"/>
    </location>
</feature>
<keyword evidence="9" id="KW-1185">Reference proteome</keyword>
<feature type="transmembrane region" description="Helical" evidence="6">
    <location>
        <begin position="311"/>
        <end position="329"/>
    </location>
</feature>
<evidence type="ECO:0000256" key="3">
    <source>
        <dbReference type="ARBA" id="ARBA00022989"/>
    </source>
</evidence>
<feature type="transmembrane region" description="Helical" evidence="6">
    <location>
        <begin position="126"/>
        <end position="144"/>
    </location>
</feature>